<gene>
    <name evidence="2" type="ORF">IAD31_03600</name>
</gene>
<dbReference type="InterPro" id="IPR025536">
    <property type="entry name" value="DUF4422"/>
</dbReference>
<comment type="caution">
    <text evidence="2">The sequence shown here is derived from an EMBL/GenBank/DDBJ whole genome shotgun (WGS) entry which is preliminary data.</text>
</comment>
<reference evidence="2" key="2">
    <citation type="journal article" date="2021" name="PeerJ">
        <title>Extensive microbial diversity within the chicken gut microbiome revealed by metagenomics and culture.</title>
        <authorList>
            <person name="Gilroy R."/>
            <person name="Ravi A."/>
            <person name="Getino M."/>
            <person name="Pursley I."/>
            <person name="Horton D.L."/>
            <person name="Alikhan N.F."/>
            <person name="Baker D."/>
            <person name="Gharbi K."/>
            <person name="Hall N."/>
            <person name="Watson M."/>
            <person name="Adriaenssens E.M."/>
            <person name="Foster-Nyarko E."/>
            <person name="Jarju S."/>
            <person name="Secka A."/>
            <person name="Antonio M."/>
            <person name="Oren A."/>
            <person name="Chaudhuri R.R."/>
            <person name="La Ragione R."/>
            <person name="Hildebrand F."/>
            <person name="Pallen M.J."/>
        </authorList>
    </citation>
    <scope>NUCLEOTIDE SEQUENCE</scope>
    <source>
        <strain evidence="2">ChiGjej2B2-12916</strain>
    </source>
</reference>
<organism evidence="2 3">
    <name type="scientific">Candidatus Enterenecus faecium</name>
    <dbReference type="NCBI Taxonomy" id="2840780"/>
    <lineage>
        <taxon>Bacteria</taxon>
        <taxon>Bacillati</taxon>
        <taxon>Bacillota</taxon>
        <taxon>Clostridia</taxon>
        <taxon>Eubacteriales</taxon>
        <taxon>Candidatus Enterenecus</taxon>
    </lineage>
</organism>
<feature type="domain" description="DUF4422" evidence="1">
    <location>
        <begin position="5"/>
        <end position="219"/>
    </location>
</feature>
<dbReference type="AlphaFoldDB" id="A0A9D1CG51"/>
<proteinExistence type="predicted"/>
<protein>
    <submittedName>
        <fullName evidence="2">DUF4422 domain-containing protein</fullName>
    </submittedName>
</protein>
<dbReference type="Proteomes" id="UP000886879">
    <property type="component" value="Unassembled WGS sequence"/>
</dbReference>
<dbReference type="Pfam" id="PF14393">
    <property type="entry name" value="DUF4422"/>
    <property type="match status" value="1"/>
</dbReference>
<reference evidence="2" key="1">
    <citation type="submission" date="2020-10" db="EMBL/GenBank/DDBJ databases">
        <authorList>
            <person name="Gilroy R."/>
        </authorList>
    </citation>
    <scope>NUCLEOTIDE SEQUENCE</scope>
    <source>
        <strain evidence="2">ChiGjej2B2-12916</strain>
    </source>
</reference>
<accession>A0A9D1CG51</accession>
<evidence type="ECO:0000259" key="1">
    <source>
        <dbReference type="Pfam" id="PF14393"/>
    </source>
</evidence>
<evidence type="ECO:0000313" key="3">
    <source>
        <dbReference type="Proteomes" id="UP000886879"/>
    </source>
</evidence>
<dbReference type="EMBL" id="DVFO01000034">
    <property type="protein sequence ID" value="HIQ60666.1"/>
    <property type="molecule type" value="Genomic_DNA"/>
</dbReference>
<sequence>MTCTIVVATHKPYRMPSDPCYLPLHVGRAGKEDIGFSGDDTGENISQKNPFYCELTGLYWLWRNVDSDYKGLVHYRRHFGGSGKSKDPWERILTQGELEALLKGQDVLLPRKRRYYIESLYSHYAHTHYGEHLDVTREIIEAQCPQYLPAFDRVMRRTWGHMFNMFVMKGEKCDAYCAWLFPILEQLEGRVDYRSLDPFQARLFGRVSELLLDVWLETNGYAYQELPLVSTEPVNWWKKGASFLKAKFSGKKYGSSF</sequence>
<name>A0A9D1CG51_9FIRM</name>
<evidence type="ECO:0000313" key="2">
    <source>
        <dbReference type="EMBL" id="HIQ60666.1"/>
    </source>
</evidence>